<dbReference type="OrthoDB" id="10254665at2759"/>
<dbReference type="Proteomes" id="UP000236319">
    <property type="component" value="Unassembled WGS sequence"/>
</dbReference>
<dbReference type="RefSeq" id="XP_028864977.1">
    <property type="nucleotide sequence ID" value="XM_029009144.1"/>
</dbReference>
<dbReference type="EMBL" id="BDSA01000001">
    <property type="protein sequence ID" value="GBE58734.1"/>
    <property type="molecule type" value="Genomic_DNA"/>
</dbReference>
<dbReference type="GeneID" id="39872504"/>
<name>A0A2H6K6V6_9APIC</name>
<sequence>MEYHSLRRIPRDFREGVDWLIALKGTYPELTMQALSDAIHRLLVDKPVGFTELPCLEKVKHISQQFLEQKEFKGDPFVEMLLKRYNTPMDKQPMGLSKTLGFYLESDYKNIIEAHGVRPESIARSLGRVVRGYEKFLEDIKHPDHYRPTYSSRATWDASCAKDPEACAIIFVGIAPMLFTGLLYLQETSVDAIRGGRHSEEEQELGSVLTTLGYLKPERSEKMSGLAVRTALRDLGDDALNILYDLAGFWAFY</sequence>
<protein>
    <submittedName>
        <fullName evidence="1">Uncharacterized protein</fullName>
    </submittedName>
</protein>
<keyword evidence="2" id="KW-1185">Reference proteome</keyword>
<gene>
    <name evidence="1" type="ORF">BOVATA_002270</name>
</gene>
<comment type="caution">
    <text evidence="1">The sequence shown here is derived from an EMBL/GenBank/DDBJ whole genome shotgun (WGS) entry which is preliminary data.</text>
</comment>
<organism evidence="1 2">
    <name type="scientific">Babesia ovata</name>
    <dbReference type="NCBI Taxonomy" id="189622"/>
    <lineage>
        <taxon>Eukaryota</taxon>
        <taxon>Sar</taxon>
        <taxon>Alveolata</taxon>
        <taxon>Apicomplexa</taxon>
        <taxon>Aconoidasida</taxon>
        <taxon>Piroplasmida</taxon>
        <taxon>Babesiidae</taxon>
        <taxon>Babesia</taxon>
    </lineage>
</organism>
<evidence type="ECO:0000313" key="1">
    <source>
        <dbReference type="EMBL" id="GBE58734.1"/>
    </source>
</evidence>
<accession>A0A2H6K6V6</accession>
<evidence type="ECO:0000313" key="2">
    <source>
        <dbReference type="Proteomes" id="UP000236319"/>
    </source>
</evidence>
<dbReference type="AlphaFoldDB" id="A0A2H6K6V6"/>
<proteinExistence type="predicted"/>
<dbReference type="VEuPathDB" id="PiroplasmaDB:BOVATA_002270"/>
<reference evidence="1 2" key="1">
    <citation type="journal article" date="2017" name="BMC Genomics">
        <title>Whole-genome assembly of Babesia ovata and comparative genomics between closely related pathogens.</title>
        <authorList>
            <person name="Yamagishi J."/>
            <person name="Asada M."/>
            <person name="Hakimi H."/>
            <person name="Tanaka T.Q."/>
            <person name="Sugimoto C."/>
            <person name="Kawazu S."/>
        </authorList>
    </citation>
    <scope>NUCLEOTIDE SEQUENCE [LARGE SCALE GENOMIC DNA]</scope>
    <source>
        <strain evidence="1 2">Miyake</strain>
    </source>
</reference>